<evidence type="ECO:0000313" key="4">
    <source>
        <dbReference type="Proteomes" id="UP000813385"/>
    </source>
</evidence>
<feature type="compositionally biased region" description="Polar residues" evidence="1">
    <location>
        <begin position="606"/>
        <end position="616"/>
    </location>
</feature>
<dbReference type="AlphaFoldDB" id="A0A8K0TNZ8"/>
<dbReference type="GO" id="GO:0003824">
    <property type="term" value="F:catalytic activity"/>
    <property type="evidence" value="ECO:0007669"/>
    <property type="project" value="InterPro"/>
</dbReference>
<dbReference type="Pfam" id="PF01425">
    <property type="entry name" value="Amidase"/>
    <property type="match status" value="1"/>
</dbReference>
<gene>
    <name evidence="3" type="ORF">B0T11DRAFT_269071</name>
</gene>
<dbReference type="PANTHER" id="PTHR11895">
    <property type="entry name" value="TRANSAMIDASE"/>
    <property type="match status" value="1"/>
</dbReference>
<dbReference type="EMBL" id="JAGPXD010000001">
    <property type="protein sequence ID" value="KAH7374727.1"/>
    <property type="molecule type" value="Genomic_DNA"/>
</dbReference>
<comment type="caution">
    <text evidence="3">The sequence shown here is derived from an EMBL/GenBank/DDBJ whole genome shotgun (WGS) entry which is preliminary data.</text>
</comment>
<dbReference type="InterPro" id="IPR023631">
    <property type="entry name" value="Amidase_dom"/>
</dbReference>
<feature type="domain" description="Amidase" evidence="2">
    <location>
        <begin position="149"/>
        <end position="562"/>
    </location>
</feature>
<sequence>MAPKRRMMLYPEPIRAPDVPPAQVNKTNPRIYGWPLVASAAIMENVGFIRKAAWKNARFGSLREICDHIVKTEPRHDPAVYPVQDLPEASTGDASSDDGTTMDVAPGPCATATYRELYLSGELTPLDVARAILPLIRRDTTPPGEHSVAWIEVRPDLILEAAAASTRRYAEGRSLGPLDGVPTAVKDDYDMEGYKTSLGTCHNYAPDVVTSDEVCWCIRKLEETGAVNLGKLSLHEFGMDTAGYNIVHGTPRNPHDPSYYPGGSSTGSAYAVASGLVPLSLGADGGGSIRLPASFCSVFGLKPTHGRVSFYPGQNLSGTAAVRGPLAADMRSLIAMYEVASAPDPRSDFPPSPPFRFSGDGAARPKILGLPEAWFSRAEPSVQKLCRALIARLVKEKGYTVVPVDIPLVAEGQIAHAITLLADAASLLQDMTGISPANRILFALGRTTPAWDYLLAQKLRRVLMQHLAWLWEQHPGMILVTPTSASAGWPIRKERELKYGVSDGDQTMKTMEYVWMGNFCGVPSITVPAGFAPAEGKDAEAPATVPVGLMGTGEWCSEESLLRFGLDAEEVGADLQRRPPNYVDVIALAKAQRAREQRGEVGDDAGSTSPILPQAA</sequence>
<proteinExistence type="predicted"/>
<dbReference type="SUPFAM" id="SSF75304">
    <property type="entry name" value="Amidase signature (AS) enzymes"/>
    <property type="match status" value="1"/>
</dbReference>
<evidence type="ECO:0000259" key="2">
    <source>
        <dbReference type="Pfam" id="PF01425"/>
    </source>
</evidence>
<dbReference type="InterPro" id="IPR000120">
    <property type="entry name" value="Amidase"/>
</dbReference>
<dbReference type="OrthoDB" id="421993at2759"/>
<feature type="region of interest" description="Disordered" evidence="1">
    <location>
        <begin position="77"/>
        <end position="103"/>
    </location>
</feature>
<dbReference type="Gene3D" id="3.90.1300.10">
    <property type="entry name" value="Amidase signature (AS) domain"/>
    <property type="match status" value="1"/>
</dbReference>
<protein>
    <submittedName>
        <fullName evidence="3">Glutamyl-tRNA amidotransferase subunit A</fullName>
    </submittedName>
</protein>
<name>A0A8K0TNZ8_9PEZI</name>
<evidence type="ECO:0000313" key="3">
    <source>
        <dbReference type="EMBL" id="KAH7374727.1"/>
    </source>
</evidence>
<dbReference type="InterPro" id="IPR036928">
    <property type="entry name" value="AS_sf"/>
</dbReference>
<evidence type="ECO:0000256" key="1">
    <source>
        <dbReference type="SAM" id="MobiDB-lite"/>
    </source>
</evidence>
<feature type="region of interest" description="Disordered" evidence="1">
    <location>
        <begin position="593"/>
        <end position="616"/>
    </location>
</feature>
<dbReference type="Proteomes" id="UP000813385">
    <property type="component" value="Unassembled WGS sequence"/>
</dbReference>
<reference evidence="3" key="1">
    <citation type="journal article" date="2021" name="Nat. Commun.">
        <title>Genetic determinants of endophytism in the Arabidopsis root mycobiome.</title>
        <authorList>
            <person name="Mesny F."/>
            <person name="Miyauchi S."/>
            <person name="Thiergart T."/>
            <person name="Pickel B."/>
            <person name="Atanasova L."/>
            <person name="Karlsson M."/>
            <person name="Huettel B."/>
            <person name="Barry K.W."/>
            <person name="Haridas S."/>
            <person name="Chen C."/>
            <person name="Bauer D."/>
            <person name="Andreopoulos W."/>
            <person name="Pangilinan J."/>
            <person name="LaButti K."/>
            <person name="Riley R."/>
            <person name="Lipzen A."/>
            <person name="Clum A."/>
            <person name="Drula E."/>
            <person name="Henrissat B."/>
            <person name="Kohler A."/>
            <person name="Grigoriev I.V."/>
            <person name="Martin F.M."/>
            <person name="Hacquard S."/>
        </authorList>
    </citation>
    <scope>NUCLEOTIDE SEQUENCE</scope>
    <source>
        <strain evidence="3">MPI-CAGE-AT-0016</strain>
    </source>
</reference>
<accession>A0A8K0TNZ8</accession>
<keyword evidence="4" id="KW-1185">Reference proteome</keyword>
<organism evidence="3 4">
    <name type="scientific">Plectosphaerella cucumerina</name>
    <dbReference type="NCBI Taxonomy" id="40658"/>
    <lineage>
        <taxon>Eukaryota</taxon>
        <taxon>Fungi</taxon>
        <taxon>Dikarya</taxon>
        <taxon>Ascomycota</taxon>
        <taxon>Pezizomycotina</taxon>
        <taxon>Sordariomycetes</taxon>
        <taxon>Hypocreomycetidae</taxon>
        <taxon>Glomerellales</taxon>
        <taxon>Plectosphaerellaceae</taxon>
        <taxon>Plectosphaerella</taxon>
    </lineage>
</organism>
<dbReference type="PANTHER" id="PTHR11895:SF67">
    <property type="entry name" value="AMIDASE DOMAIN-CONTAINING PROTEIN"/>
    <property type="match status" value="1"/>
</dbReference>